<dbReference type="Pfam" id="PF08666">
    <property type="entry name" value="SAF"/>
    <property type="match status" value="1"/>
</dbReference>
<dbReference type="InterPro" id="IPR051690">
    <property type="entry name" value="PseI-like"/>
</dbReference>
<dbReference type="Gene3D" id="3.20.20.70">
    <property type="entry name" value="Aldolase class I"/>
    <property type="match status" value="1"/>
</dbReference>
<reference evidence="2 3" key="1">
    <citation type="submission" date="2015-02" db="EMBL/GenBank/DDBJ databases">
        <title>Single-cell genomics of uncultivated deep-branching MTB reveals a conserved set of magnetosome genes.</title>
        <authorList>
            <person name="Kolinko S."/>
            <person name="Richter M."/>
            <person name="Glockner F.O."/>
            <person name="Brachmann A."/>
            <person name="Schuler D."/>
        </authorList>
    </citation>
    <scope>NUCLEOTIDE SEQUENCE [LARGE SCALE GENOMIC DNA]</scope>
    <source>
        <strain evidence="2">TM-1</strain>
    </source>
</reference>
<dbReference type="Pfam" id="PF03102">
    <property type="entry name" value="NeuB"/>
    <property type="match status" value="1"/>
</dbReference>
<gene>
    <name evidence="2" type="ORF">MBAV_006476</name>
</gene>
<dbReference type="Proteomes" id="UP000033423">
    <property type="component" value="Unassembled WGS sequence"/>
</dbReference>
<dbReference type="InterPro" id="IPR013785">
    <property type="entry name" value="Aldolase_TIM"/>
</dbReference>
<dbReference type="PANTHER" id="PTHR42966">
    <property type="entry name" value="N-ACETYLNEURAMINATE SYNTHASE"/>
    <property type="match status" value="1"/>
</dbReference>
<dbReference type="GO" id="GO:0016051">
    <property type="term" value="P:carbohydrate biosynthetic process"/>
    <property type="evidence" value="ECO:0007669"/>
    <property type="project" value="InterPro"/>
</dbReference>
<dbReference type="InterPro" id="IPR013132">
    <property type="entry name" value="PseI/NeuA/B-like_N"/>
</dbReference>
<dbReference type="GO" id="GO:0047444">
    <property type="term" value="F:N-acylneuraminate-9-phosphate synthase activity"/>
    <property type="evidence" value="ECO:0007669"/>
    <property type="project" value="TreeGrafter"/>
</dbReference>
<dbReference type="SUPFAM" id="SSF51269">
    <property type="entry name" value="AFP III-like domain"/>
    <property type="match status" value="1"/>
</dbReference>
<dbReference type="InterPro" id="IPR013974">
    <property type="entry name" value="SAF"/>
</dbReference>
<dbReference type="InterPro" id="IPR006190">
    <property type="entry name" value="SAF_AFP_Neu5Ac"/>
</dbReference>
<evidence type="ECO:0000313" key="2">
    <source>
        <dbReference type="EMBL" id="KJU81343.1"/>
    </source>
</evidence>
<organism evidence="2 3">
    <name type="scientific">Candidatus Magnetobacterium bavaricum</name>
    <dbReference type="NCBI Taxonomy" id="29290"/>
    <lineage>
        <taxon>Bacteria</taxon>
        <taxon>Pseudomonadati</taxon>
        <taxon>Nitrospirota</taxon>
        <taxon>Thermodesulfovibrionia</taxon>
        <taxon>Thermodesulfovibrionales</taxon>
        <taxon>Candidatus Magnetobacteriaceae</taxon>
        <taxon>Candidatus Magnetobacterium</taxon>
    </lineage>
</organism>
<dbReference type="InterPro" id="IPR036732">
    <property type="entry name" value="AFP_Neu5c_C_sf"/>
</dbReference>
<dbReference type="PANTHER" id="PTHR42966:SF1">
    <property type="entry name" value="SIALIC ACID SYNTHASE"/>
    <property type="match status" value="1"/>
</dbReference>
<dbReference type="Gene3D" id="3.90.1210.10">
    <property type="entry name" value="Antifreeze-like/N-acetylneuraminic acid synthase C-terminal domain"/>
    <property type="match status" value="1"/>
</dbReference>
<feature type="domain" description="AFP-like" evidence="1">
    <location>
        <begin position="285"/>
        <end position="343"/>
    </location>
</feature>
<dbReference type="PROSITE" id="PS50844">
    <property type="entry name" value="AFP_LIKE"/>
    <property type="match status" value="1"/>
</dbReference>
<dbReference type="InterPro" id="IPR057736">
    <property type="entry name" value="SAF_PseI/NeuA/NeuB"/>
</dbReference>
<name>A0A0F3GKZ7_9BACT</name>
<accession>A0A0F3GKZ7</accession>
<dbReference type="CDD" id="cd11615">
    <property type="entry name" value="SAF_NeuB_like"/>
    <property type="match status" value="1"/>
</dbReference>
<dbReference type="EMBL" id="LACI01002732">
    <property type="protein sequence ID" value="KJU81343.1"/>
    <property type="molecule type" value="Genomic_DNA"/>
</dbReference>
<proteinExistence type="predicted"/>
<protein>
    <submittedName>
        <fullName evidence="2">N-acetylneuraminate synthase</fullName>
    </submittedName>
</protein>
<sequence length="343" mass="38364">MDISIGNKVIGKHQPVFIIAEACDNHFGNLDVAKEMILQAKLSGVDSIKFQHHLPDEEMLPDIVMSDNFKEPLYEFLKKHALTLQQHNILKSYCEEVGIIYLCTPFSYAAAKDLYGIGIKAFKIGSGEMTDHISLKAIAALGLPMILSTGMCTLDEIRETYIAIKNTGTRFCFTNCVSEYPPVYDDMNIGFIKIMQDEFPDIVIGHSDHTPDLYTSFASVALGAKIIEKHIILDKTMPGPDQSVSIDMKELAELVDGIRKIEAAMGSKKKVHDNEKQIRKWAFRSIVTTCDIMPGTVLTEEMLWTKRPGTGIPSKELPSFIGKKVNRFFKANTLLTRDGIEKD</sequence>
<keyword evidence="3" id="KW-1185">Reference proteome</keyword>
<evidence type="ECO:0000313" key="3">
    <source>
        <dbReference type="Proteomes" id="UP000033423"/>
    </source>
</evidence>
<dbReference type="SUPFAM" id="SSF51569">
    <property type="entry name" value="Aldolase"/>
    <property type="match status" value="1"/>
</dbReference>
<dbReference type="SMART" id="SM00858">
    <property type="entry name" value="SAF"/>
    <property type="match status" value="1"/>
</dbReference>
<dbReference type="AlphaFoldDB" id="A0A0F3GKZ7"/>
<comment type="caution">
    <text evidence="2">The sequence shown here is derived from an EMBL/GenBank/DDBJ whole genome shotgun (WGS) entry which is preliminary data.</text>
</comment>
<evidence type="ECO:0000259" key="1">
    <source>
        <dbReference type="PROSITE" id="PS50844"/>
    </source>
</evidence>